<dbReference type="SUPFAM" id="SSF111369">
    <property type="entry name" value="HlyD-like secretion proteins"/>
    <property type="match status" value="1"/>
</dbReference>
<comment type="similarity">
    <text evidence="1">Belongs to the membrane fusion protein (MFP) (TC 8.A.1) family.</text>
</comment>
<sequence>MSDCTPAPSRAKQIQPMRWLLGALLSLTASVLAAAEPAVVDTVRVEERRWQQTVPLYGTLTSPRDADVMPRIAGLVETVAVDAGDRVSAGDTLIELDRALSRLDLDTLQASADEAQAELEEARRLLREADRLAGRGAVSQSELEARRSQVAVRAAALQRLRAEVAAQRERLARHTLIAPFDGVVRARLVDPGEYVAQTTPAISLVATDTLRLDVSAPQQYFGLIEPGMRVQIEPEAPVGEPVVGTVDVIVGASDAAARSFLVRVFVDNSDGALTPGMSAKALLELETPEGVLIAPRDALVRVPGGGTRMWLVNEDDDGTPRAIKRQVSLGRSANNDVEVLDGLEPGDRVVVRGNESLDAGQAVRVREARQLPPADTVSPPPNNESRSLRLSQPGA</sequence>
<dbReference type="RefSeq" id="WP_021031599.1">
    <property type="nucleotide sequence ID" value="NZ_AFNV02000011.1"/>
</dbReference>
<dbReference type="GO" id="GO:1990281">
    <property type="term" value="C:efflux pump complex"/>
    <property type="evidence" value="ECO:0007669"/>
    <property type="project" value="TreeGrafter"/>
</dbReference>
<feature type="compositionally biased region" description="Polar residues" evidence="3">
    <location>
        <begin position="383"/>
        <end position="395"/>
    </location>
</feature>
<gene>
    <name evidence="8" type="ORF">SSPSH_001790</name>
</gene>
<organism evidence="8 9">
    <name type="scientific">Salinisphaera shabanensis E1L3A</name>
    <dbReference type="NCBI Taxonomy" id="1033802"/>
    <lineage>
        <taxon>Bacteria</taxon>
        <taxon>Pseudomonadati</taxon>
        <taxon>Pseudomonadota</taxon>
        <taxon>Gammaproteobacteria</taxon>
        <taxon>Salinisphaerales</taxon>
        <taxon>Salinisphaeraceae</taxon>
        <taxon>Salinisphaera</taxon>
    </lineage>
</organism>
<dbReference type="InterPro" id="IPR058627">
    <property type="entry name" value="MdtA-like_C"/>
</dbReference>
<dbReference type="PANTHER" id="PTHR30469">
    <property type="entry name" value="MULTIDRUG RESISTANCE PROTEIN MDTA"/>
    <property type="match status" value="1"/>
</dbReference>
<dbReference type="Gene3D" id="2.40.30.170">
    <property type="match status" value="1"/>
</dbReference>
<feature type="chain" id="PRO_5004626940" evidence="4">
    <location>
        <begin position="35"/>
        <end position="395"/>
    </location>
</feature>
<dbReference type="AlphaFoldDB" id="U2ELW9"/>
<evidence type="ECO:0000259" key="7">
    <source>
        <dbReference type="Pfam" id="PF25973"/>
    </source>
</evidence>
<dbReference type="Gene3D" id="1.10.287.470">
    <property type="entry name" value="Helix hairpin bin"/>
    <property type="match status" value="1"/>
</dbReference>
<feature type="domain" description="CusB-like beta-barrel" evidence="5">
    <location>
        <begin position="212"/>
        <end position="283"/>
    </location>
</feature>
<keyword evidence="9" id="KW-1185">Reference proteome</keyword>
<feature type="coiled-coil region" evidence="2">
    <location>
        <begin position="105"/>
        <end position="177"/>
    </location>
</feature>
<feature type="signal peptide" evidence="4">
    <location>
        <begin position="1"/>
        <end position="34"/>
    </location>
</feature>
<evidence type="ECO:0000256" key="4">
    <source>
        <dbReference type="SAM" id="SignalP"/>
    </source>
</evidence>
<dbReference type="Pfam" id="PF25954">
    <property type="entry name" value="Beta-barrel_RND_2"/>
    <property type="match status" value="1"/>
</dbReference>
<dbReference type="Gene3D" id="2.40.420.20">
    <property type="match status" value="1"/>
</dbReference>
<keyword evidence="2" id="KW-0175">Coiled coil</keyword>
<protein>
    <submittedName>
        <fullName evidence="8">Secretion protein HlyD</fullName>
    </submittedName>
</protein>
<dbReference type="Pfam" id="PF25973">
    <property type="entry name" value="BSH_CzcB"/>
    <property type="match status" value="1"/>
</dbReference>
<dbReference type="Pfam" id="PF25967">
    <property type="entry name" value="RND-MFP_C"/>
    <property type="match status" value="1"/>
</dbReference>
<name>U2ELW9_9GAMM</name>
<evidence type="ECO:0000256" key="1">
    <source>
        <dbReference type="ARBA" id="ARBA00009477"/>
    </source>
</evidence>
<evidence type="ECO:0000259" key="5">
    <source>
        <dbReference type="Pfam" id="PF25954"/>
    </source>
</evidence>
<keyword evidence="4" id="KW-0732">Signal</keyword>
<comment type="caution">
    <text evidence="8">The sequence shown here is derived from an EMBL/GenBank/DDBJ whole genome shotgun (WGS) entry which is preliminary data.</text>
</comment>
<dbReference type="InterPro" id="IPR058792">
    <property type="entry name" value="Beta-barrel_RND_2"/>
</dbReference>
<reference evidence="8 9" key="1">
    <citation type="journal article" date="2011" name="J. Bacteriol.">
        <title>Genome sequence of Salinisphaera shabanensis, a gammaproteobacterium from the harsh, variable environment of the brine-seawater interface of the Shaban Deep in the Red Sea.</title>
        <authorList>
            <person name="Antunes A."/>
            <person name="Alam I."/>
            <person name="Bajic V.B."/>
            <person name="Stingl U."/>
        </authorList>
    </citation>
    <scope>NUCLEOTIDE SEQUENCE [LARGE SCALE GENOMIC DNA]</scope>
    <source>
        <strain evidence="8 9">E1L3A</strain>
    </source>
</reference>
<dbReference type="InterPro" id="IPR058647">
    <property type="entry name" value="BSH_CzcB-like"/>
</dbReference>
<dbReference type="Gene3D" id="2.40.50.100">
    <property type="match status" value="1"/>
</dbReference>
<dbReference type="InterPro" id="IPR006143">
    <property type="entry name" value="RND_pump_MFP"/>
</dbReference>
<dbReference type="OrthoDB" id="9806939at2"/>
<evidence type="ECO:0000313" key="9">
    <source>
        <dbReference type="Proteomes" id="UP000006242"/>
    </source>
</evidence>
<dbReference type="EMBL" id="AFNV02000011">
    <property type="protein sequence ID" value="ERJ19182.1"/>
    <property type="molecule type" value="Genomic_DNA"/>
</dbReference>
<accession>U2ELW9</accession>
<dbReference type="STRING" id="1033802.SSPSH_001790"/>
<feature type="domain" description="Multidrug resistance protein MdtA-like C-terminal permuted SH3" evidence="6">
    <location>
        <begin position="291"/>
        <end position="353"/>
    </location>
</feature>
<reference evidence="8 9" key="2">
    <citation type="journal article" date="2013" name="PLoS ONE">
        <title>INDIGO - INtegrated Data Warehouse of MIcrobial GenOmes with Examples from the Red Sea Extremophiles.</title>
        <authorList>
            <person name="Alam I."/>
            <person name="Antunes A."/>
            <person name="Kamau A.A."/>
            <person name="Ba Alawi W."/>
            <person name="Kalkatawi M."/>
            <person name="Stingl U."/>
            <person name="Bajic V.B."/>
        </authorList>
    </citation>
    <scope>NUCLEOTIDE SEQUENCE [LARGE SCALE GENOMIC DNA]</scope>
    <source>
        <strain evidence="8 9">E1L3A</strain>
    </source>
</reference>
<dbReference type="PANTHER" id="PTHR30469:SF15">
    <property type="entry name" value="HLYD FAMILY OF SECRETION PROTEINS"/>
    <property type="match status" value="1"/>
</dbReference>
<evidence type="ECO:0000313" key="8">
    <source>
        <dbReference type="EMBL" id="ERJ19182.1"/>
    </source>
</evidence>
<proteinExistence type="inferred from homology"/>
<dbReference type="GO" id="GO:0015562">
    <property type="term" value="F:efflux transmembrane transporter activity"/>
    <property type="evidence" value="ECO:0007669"/>
    <property type="project" value="TreeGrafter"/>
</dbReference>
<evidence type="ECO:0000259" key="6">
    <source>
        <dbReference type="Pfam" id="PF25967"/>
    </source>
</evidence>
<dbReference type="eggNOG" id="COG0845">
    <property type="taxonomic scope" value="Bacteria"/>
</dbReference>
<dbReference type="NCBIfam" id="TIGR01730">
    <property type="entry name" value="RND_mfp"/>
    <property type="match status" value="1"/>
</dbReference>
<feature type="region of interest" description="Disordered" evidence="3">
    <location>
        <begin position="355"/>
        <end position="395"/>
    </location>
</feature>
<dbReference type="Proteomes" id="UP000006242">
    <property type="component" value="Unassembled WGS sequence"/>
</dbReference>
<evidence type="ECO:0000256" key="2">
    <source>
        <dbReference type="SAM" id="Coils"/>
    </source>
</evidence>
<feature type="domain" description="CzcB-like barrel-sandwich hybrid" evidence="7">
    <location>
        <begin position="66"/>
        <end position="201"/>
    </location>
</feature>
<evidence type="ECO:0000256" key="3">
    <source>
        <dbReference type="SAM" id="MobiDB-lite"/>
    </source>
</evidence>